<dbReference type="GO" id="GO:0006355">
    <property type="term" value="P:regulation of DNA-templated transcription"/>
    <property type="evidence" value="ECO:0007669"/>
    <property type="project" value="InterPro"/>
</dbReference>
<feature type="domain" description="KRAB" evidence="1">
    <location>
        <begin position="34"/>
        <end position="105"/>
    </location>
</feature>
<evidence type="ECO:0000313" key="2">
    <source>
        <dbReference type="Ensembl" id="ENSEASP00005039209.1"/>
    </source>
</evidence>
<dbReference type="PANTHER" id="PTHR23232">
    <property type="entry name" value="KRAB DOMAIN C2H2 ZINC FINGER"/>
    <property type="match status" value="1"/>
</dbReference>
<dbReference type="Ensembl" id="ENSEAST00005052129.1">
    <property type="protein sequence ID" value="ENSEASP00005039209.1"/>
    <property type="gene ID" value="ENSEASG00005033767.1"/>
</dbReference>
<dbReference type="AlphaFoldDB" id="A0A9L0IE62"/>
<reference evidence="2" key="2">
    <citation type="submission" date="2025-08" db="UniProtKB">
        <authorList>
            <consortium name="Ensembl"/>
        </authorList>
    </citation>
    <scope>IDENTIFICATION</scope>
</reference>
<keyword evidence="3" id="KW-1185">Reference proteome</keyword>
<dbReference type="InterPro" id="IPR036051">
    <property type="entry name" value="KRAB_dom_sf"/>
</dbReference>
<reference evidence="2" key="3">
    <citation type="submission" date="2025-09" db="UniProtKB">
        <authorList>
            <consortium name="Ensembl"/>
        </authorList>
    </citation>
    <scope>IDENTIFICATION</scope>
</reference>
<dbReference type="GeneTree" id="ENSGT00940000162376"/>
<dbReference type="PROSITE" id="PS50805">
    <property type="entry name" value="KRAB"/>
    <property type="match status" value="1"/>
</dbReference>
<dbReference type="Gene3D" id="6.10.140.140">
    <property type="match status" value="1"/>
</dbReference>
<proteinExistence type="predicted"/>
<evidence type="ECO:0000313" key="3">
    <source>
        <dbReference type="Proteomes" id="UP000694387"/>
    </source>
</evidence>
<dbReference type="InterPro" id="IPR050169">
    <property type="entry name" value="Krueppel_C2H2_ZnF"/>
</dbReference>
<accession>A0A9L0IE62</accession>
<dbReference type="SMART" id="SM00349">
    <property type="entry name" value="KRAB"/>
    <property type="match status" value="1"/>
</dbReference>
<evidence type="ECO:0000259" key="1">
    <source>
        <dbReference type="PROSITE" id="PS50805"/>
    </source>
</evidence>
<dbReference type="PANTHER" id="PTHR23232:SF158">
    <property type="entry name" value="KRAB DOMAIN-CONTAINING PROTEIN 5"/>
    <property type="match status" value="1"/>
</dbReference>
<dbReference type="InterPro" id="IPR001909">
    <property type="entry name" value="KRAB"/>
</dbReference>
<gene>
    <name evidence="2" type="primary">LOC123277310</name>
</gene>
<organism evidence="2 3">
    <name type="scientific">Equus asinus</name>
    <name type="common">Donkey</name>
    <name type="synonym">Equus africanus asinus</name>
    <dbReference type="NCBI Taxonomy" id="9793"/>
    <lineage>
        <taxon>Eukaryota</taxon>
        <taxon>Metazoa</taxon>
        <taxon>Chordata</taxon>
        <taxon>Craniata</taxon>
        <taxon>Vertebrata</taxon>
        <taxon>Euteleostomi</taxon>
        <taxon>Mammalia</taxon>
        <taxon>Eutheria</taxon>
        <taxon>Laurasiatheria</taxon>
        <taxon>Perissodactyla</taxon>
        <taxon>Equidae</taxon>
        <taxon>Equus</taxon>
    </lineage>
</organism>
<name>A0A9L0IE62_EQUAS</name>
<sequence length="107" mass="12256">MALSFLKVISQISTKGHMETRSPMKHELLFQESVRFKDVAVVFSPAQWAHLSPEERTLYQDVMLDNCDYLVSLGHWTYKAEVISSLKQGKEPWLVEREMTSAPCPGN</sequence>
<dbReference type="Proteomes" id="UP000694387">
    <property type="component" value="Chromosome 15"/>
</dbReference>
<protein>
    <recommendedName>
        <fullName evidence="1">KRAB domain-containing protein</fullName>
    </recommendedName>
</protein>
<dbReference type="CDD" id="cd07765">
    <property type="entry name" value="KRAB_A-box"/>
    <property type="match status" value="1"/>
</dbReference>
<reference evidence="2 3" key="1">
    <citation type="journal article" date="2020" name="Nat. Commun.">
        <title>Donkey genomes provide new insights into domestication and selection for coat color.</title>
        <authorList>
            <person name="Wang"/>
            <person name="C."/>
            <person name="Li"/>
            <person name="H."/>
            <person name="Guo"/>
            <person name="Y."/>
            <person name="Huang"/>
            <person name="J."/>
            <person name="Sun"/>
            <person name="Y."/>
            <person name="Min"/>
            <person name="J."/>
            <person name="Wang"/>
            <person name="J."/>
            <person name="Fang"/>
            <person name="X."/>
            <person name="Zhao"/>
            <person name="Z."/>
            <person name="Wang"/>
            <person name="S."/>
            <person name="Zhang"/>
            <person name="Y."/>
            <person name="Liu"/>
            <person name="Q."/>
            <person name="Jiang"/>
            <person name="Q."/>
            <person name="Wang"/>
            <person name="X."/>
            <person name="Guo"/>
            <person name="Y."/>
            <person name="Yang"/>
            <person name="C."/>
            <person name="Wang"/>
            <person name="Y."/>
            <person name="Tian"/>
            <person name="F."/>
            <person name="Zhuang"/>
            <person name="G."/>
            <person name="Fan"/>
            <person name="Y."/>
            <person name="Gao"/>
            <person name="Q."/>
            <person name="Li"/>
            <person name="Y."/>
            <person name="Ju"/>
            <person name="Z."/>
            <person name="Li"/>
            <person name="J."/>
            <person name="Li"/>
            <person name="R."/>
            <person name="Hou"/>
            <person name="M."/>
            <person name="Yang"/>
            <person name="G."/>
            <person name="Liu"/>
            <person name="G."/>
            <person name="Liu"/>
            <person name="W."/>
            <person name="Guo"/>
            <person name="J."/>
            <person name="Pan"/>
            <person name="S."/>
            <person name="Fan"/>
            <person name="G."/>
            <person name="Zhang"/>
            <person name="W."/>
            <person name="Zhang"/>
            <person name="R."/>
            <person name="Yu"/>
            <person name="J."/>
            <person name="Zhang"/>
            <person name="X."/>
            <person name="Yin"/>
            <person name="Q."/>
            <person name="Ji"/>
            <person name="C."/>
            <person name="Jin"/>
            <person name="Y."/>
            <person name="Yue"/>
            <person name="G."/>
            <person name="Liu"/>
            <person name="M."/>
            <person name="Xu"/>
            <person name="J."/>
            <person name="Liu"/>
            <person name="S."/>
            <person name="Jordana"/>
            <person name="J."/>
            <person name="Noce"/>
            <person name="A."/>
            <person name="Amills"/>
            <person name="M."/>
            <person name="Wu"/>
            <person name="D.D."/>
            <person name="Li"/>
            <person name="S."/>
            <person name="Zhou"/>
            <person name="X. and Zhong"/>
            <person name="J."/>
        </authorList>
    </citation>
    <scope>NUCLEOTIDE SEQUENCE [LARGE SCALE GENOMIC DNA]</scope>
</reference>
<dbReference type="Pfam" id="PF01352">
    <property type="entry name" value="KRAB"/>
    <property type="match status" value="1"/>
</dbReference>
<dbReference type="SUPFAM" id="SSF109640">
    <property type="entry name" value="KRAB domain (Kruppel-associated box)"/>
    <property type="match status" value="1"/>
</dbReference>